<dbReference type="GO" id="GO:0019367">
    <property type="term" value="P:fatty acid elongation, saturated fatty acid"/>
    <property type="evidence" value="ECO:0007669"/>
    <property type="project" value="TreeGrafter"/>
</dbReference>
<evidence type="ECO:0000256" key="9">
    <source>
        <dbReference type="ARBA" id="ARBA00023136"/>
    </source>
</evidence>
<organism evidence="13 14">
    <name type="scientific">Leishmania panamensis</name>
    <dbReference type="NCBI Taxonomy" id="5679"/>
    <lineage>
        <taxon>Eukaryota</taxon>
        <taxon>Discoba</taxon>
        <taxon>Euglenozoa</taxon>
        <taxon>Kinetoplastea</taxon>
        <taxon>Metakinetoplastina</taxon>
        <taxon>Trypanosomatida</taxon>
        <taxon>Trypanosomatidae</taxon>
        <taxon>Leishmaniinae</taxon>
        <taxon>Leishmania</taxon>
        <taxon>Leishmania guyanensis species complex</taxon>
    </lineage>
</organism>
<dbReference type="VEuPathDB" id="TriTrypDB:LPMP_140630"/>
<keyword evidence="14" id="KW-1185">Reference proteome</keyword>
<evidence type="ECO:0000256" key="3">
    <source>
        <dbReference type="ARBA" id="ARBA00022516"/>
    </source>
</evidence>
<evidence type="ECO:0000313" key="14">
    <source>
        <dbReference type="Proteomes" id="UP000063063"/>
    </source>
</evidence>
<comment type="catalytic activity">
    <reaction evidence="12">
        <text>an acyl-CoA + malonyl-CoA + H(+) = a 3-oxoacyl-CoA + CO2 + CoA</text>
        <dbReference type="Rhea" id="RHEA:50252"/>
        <dbReference type="ChEBI" id="CHEBI:15378"/>
        <dbReference type="ChEBI" id="CHEBI:16526"/>
        <dbReference type="ChEBI" id="CHEBI:57287"/>
        <dbReference type="ChEBI" id="CHEBI:57384"/>
        <dbReference type="ChEBI" id="CHEBI:58342"/>
        <dbReference type="ChEBI" id="CHEBI:90726"/>
    </reaction>
    <physiologicalReaction direction="left-to-right" evidence="12">
        <dbReference type="Rhea" id="RHEA:50253"/>
    </physiologicalReaction>
</comment>
<dbReference type="KEGG" id="lpan:LPMP_140630"/>
<protein>
    <recommendedName>
        <fullName evidence="11 12">Elongation of fatty acids protein</fullName>
        <ecNumber evidence="12">2.3.1.-</ecNumber>
    </recommendedName>
</protein>
<accession>A0A088RN70</accession>
<evidence type="ECO:0000256" key="6">
    <source>
        <dbReference type="ARBA" id="ARBA00022832"/>
    </source>
</evidence>
<dbReference type="RefSeq" id="XP_010697297.1">
    <property type="nucleotide sequence ID" value="XM_010698995.1"/>
</dbReference>
<keyword evidence="3 12" id="KW-0444">Lipid biosynthesis</keyword>
<proteinExistence type="inferred from homology"/>
<keyword evidence="7 12" id="KW-1133">Transmembrane helix</keyword>
<evidence type="ECO:0000256" key="11">
    <source>
        <dbReference type="ARBA" id="ARBA00044291"/>
    </source>
</evidence>
<feature type="transmembrane region" description="Helical" evidence="12">
    <location>
        <begin position="20"/>
        <end position="38"/>
    </location>
</feature>
<dbReference type="GO" id="GO:0005789">
    <property type="term" value="C:endoplasmic reticulum membrane"/>
    <property type="evidence" value="ECO:0007669"/>
    <property type="project" value="TreeGrafter"/>
</dbReference>
<evidence type="ECO:0000256" key="10">
    <source>
        <dbReference type="ARBA" id="ARBA00023160"/>
    </source>
</evidence>
<dbReference type="InterPro" id="IPR002076">
    <property type="entry name" value="ELO_fam"/>
</dbReference>
<evidence type="ECO:0000256" key="1">
    <source>
        <dbReference type="ARBA" id="ARBA00004141"/>
    </source>
</evidence>
<comment type="caution">
    <text evidence="12">Lacks conserved residue(s) required for the propagation of feature annotation.</text>
</comment>
<dbReference type="GO" id="GO:0042761">
    <property type="term" value="P:very long-chain fatty acid biosynthetic process"/>
    <property type="evidence" value="ECO:0007669"/>
    <property type="project" value="TreeGrafter"/>
</dbReference>
<dbReference type="PANTHER" id="PTHR11157:SF17">
    <property type="entry name" value="ELONGATION OF VERY LONG CHAIN FATTY ACIDS PROTEIN 6"/>
    <property type="match status" value="1"/>
</dbReference>
<evidence type="ECO:0000256" key="2">
    <source>
        <dbReference type="ARBA" id="ARBA00007263"/>
    </source>
</evidence>
<dbReference type="EC" id="2.3.1.-" evidence="12"/>
<dbReference type="VEuPathDB" id="TriTrypDB:LPAL13_140011500"/>
<evidence type="ECO:0000313" key="13">
    <source>
        <dbReference type="EMBL" id="AIN96644.1"/>
    </source>
</evidence>
<dbReference type="PANTHER" id="PTHR11157">
    <property type="entry name" value="FATTY ACID ACYL TRANSFERASE-RELATED"/>
    <property type="match status" value="1"/>
</dbReference>
<keyword evidence="4 12" id="KW-0808">Transferase</keyword>
<keyword evidence="8 12" id="KW-0443">Lipid metabolism</keyword>
<dbReference type="GO" id="GO:0009922">
    <property type="term" value="F:fatty acid elongase activity"/>
    <property type="evidence" value="ECO:0007669"/>
    <property type="project" value="InterPro"/>
</dbReference>
<gene>
    <name evidence="13" type="ORF">LPMP_140630</name>
</gene>
<dbReference type="Proteomes" id="UP000063063">
    <property type="component" value="Chromosome 14"/>
</dbReference>
<keyword evidence="6 12" id="KW-0276">Fatty acid metabolism</keyword>
<keyword evidence="13" id="KW-0012">Acyltransferase</keyword>
<dbReference type="EMBL" id="CP009383">
    <property type="protein sequence ID" value="AIN96644.1"/>
    <property type="molecule type" value="Genomic_DNA"/>
</dbReference>
<reference evidence="13 14" key="1">
    <citation type="journal article" date="2015" name="Sci. Rep.">
        <title>The genome of Leishmania panamensis: insights into genomics of the L. (Viannia) subgenus.</title>
        <authorList>
            <person name="Llanes A."/>
            <person name="Restrepo C.M."/>
            <person name="Vecchio G.D."/>
            <person name="Anguizola F.J."/>
            <person name="Lleonart R."/>
        </authorList>
    </citation>
    <scope>NUCLEOTIDE SEQUENCE [LARGE SCALE GENOMIC DNA]</scope>
    <source>
        <strain evidence="13 14">MHOM/PA/94/PSC-1</strain>
    </source>
</reference>
<dbReference type="GeneID" id="22573330"/>
<sequence>MANFIDYIVNFDGYPLQAYLLKNIDLVGYIASFYLVMVGKGDRILSWWNARKPLAPNAAAKQNGASKEMVAALKSCYTAASMYHLVVSIAGAAISCMLVPAMAQSLLANSFFEVMCLWDDTRIYKGYVAFALSAAVMVKVVEQLDTFFLILRDYIVASPAQKEKQVRRVQPSHWWFQGLIALYFWHTYSIGTSCFTMIATLTMVMSAARNFVYMQQDTAQAHGKSAAAVKLNSAIVALDMMEWIGCSALSVYASFMNYTDKRGCMTMQANVRMALVMYVTAVVLRLRELIKGAEGLAARESKKHQ</sequence>
<dbReference type="GO" id="GO:0030148">
    <property type="term" value="P:sphingolipid biosynthetic process"/>
    <property type="evidence" value="ECO:0007669"/>
    <property type="project" value="TreeGrafter"/>
</dbReference>
<dbReference type="OrthoDB" id="270939at2759"/>
<evidence type="ECO:0000256" key="5">
    <source>
        <dbReference type="ARBA" id="ARBA00022692"/>
    </source>
</evidence>
<evidence type="ECO:0000256" key="7">
    <source>
        <dbReference type="ARBA" id="ARBA00022989"/>
    </source>
</evidence>
<dbReference type="GO" id="GO:0034626">
    <property type="term" value="P:fatty acid elongation, polyunsaturated fatty acid"/>
    <property type="evidence" value="ECO:0007669"/>
    <property type="project" value="TreeGrafter"/>
</dbReference>
<dbReference type="Pfam" id="PF01151">
    <property type="entry name" value="ELO"/>
    <property type="match status" value="1"/>
</dbReference>
<evidence type="ECO:0000256" key="12">
    <source>
        <dbReference type="RuleBase" id="RU361115"/>
    </source>
</evidence>
<keyword evidence="5 12" id="KW-0812">Transmembrane</keyword>
<comment type="subcellular location">
    <subcellularLocation>
        <location evidence="1">Membrane</location>
        <topology evidence="1">Multi-pass membrane protein</topology>
    </subcellularLocation>
</comment>
<dbReference type="GO" id="GO:0034625">
    <property type="term" value="P:fatty acid elongation, monounsaturated fatty acid"/>
    <property type="evidence" value="ECO:0007669"/>
    <property type="project" value="TreeGrafter"/>
</dbReference>
<dbReference type="eggNOG" id="ENOG502SHIZ">
    <property type="taxonomic scope" value="Eukaryota"/>
</dbReference>
<name>A0A088RN70_LEIPA</name>
<feature type="transmembrane region" description="Helical" evidence="12">
    <location>
        <begin position="83"/>
        <end position="107"/>
    </location>
</feature>
<evidence type="ECO:0000256" key="8">
    <source>
        <dbReference type="ARBA" id="ARBA00023098"/>
    </source>
</evidence>
<evidence type="ECO:0000256" key="4">
    <source>
        <dbReference type="ARBA" id="ARBA00022679"/>
    </source>
</evidence>
<keyword evidence="9 12" id="KW-0472">Membrane</keyword>
<dbReference type="AlphaFoldDB" id="A0A088RN70"/>
<keyword evidence="10 12" id="KW-0275">Fatty acid biosynthesis</keyword>
<comment type="similarity">
    <text evidence="2 12">Belongs to the ELO family.</text>
</comment>